<dbReference type="WBParaSite" id="TCLT_0000155601-mRNA-1">
    <property type="protein sequence ID" value="TCLT_0000155601-mRNA-1"/>
    <property type="gene ID" value="TCLT_0000155601"/>
</dbReference>
<accession>A0A0N5CN14</accession>
<evidence type="ECO:0000313" key="1">
    <source>
        <dbReference type="EMBL" id="VDM97063.1"/>
    </source>
</evidence>
<reference evidence="1 2" key="2">
    <citation type="submission" date="2018-11" db="EMBL/GenBank/DDBJ databases">
        <authorList>
            <consortium name="Pathogen Informatics"/>
        </authorList>
    </citation>
    <scope>NUCLEOTIDE SEQUENCE [LARGE SCALE GENOMIC DNA]</scope>
</reference>
<evidence type="ECO:0000313" key="2">
    <source>
        <dbReference type="Proteomes" id="UP000276776"/>
    </source>
</evidence>
<name>A0A0N5CN14_THECL</name>
<proteinExistence type="predicted"/>
<evidence type="ECO:0000313" key="3">
    <source>
        <dbReference type="WBParaSite" id="TCLT_0000155601-mRNA-1"/>
    </source>
</evidence>
<dbReference type="EMBL" id="UYYF01000211">
    <property type="protein sequence ID" value="VDM97063.1"/>
    <property type="molecule type" value="Genomic_DNA"/>
</dbReference>
<reference evidence="3" key="1">
    <citation type="submission" date="2017-02" db="UniProtKB">
        <authorList>
            <consortium name="WormBaseParasite"/>
        </authorList>
    </citation>
    <scope>IDENTIFICATION</scope>
</reference>
<sequence length="361" mass="41274">MLLIPRSFYHIDTFPIVFDTNQSQLRQSFRVFNSTINRTFLLDETFHPYVISDPKQTLQLNYASPLNHNAKSQLNQNLNATLKPEQYDIAPEKQPIHSKAFTSCSSVNNSYLWENCTEHDLIVRKKNNLFEFHRRNITDTKFFNNVNELSLRELRLSAIRALIDSKARSGDQLLTSLVQDAADLTNLFDKMRNRERALPAIIQQNIRRKQAFQQAQPLQLLFSGDKNGLSVQPLKFSQSLGEKFRSQNISGNLKTQQYAHWENLLFGPDGVLTAVFHILDGRRKIPEKSTIKNAVITSKIGTDKSQAADSYQQTDLIFLPDFLVNASGVRTHEDLRPLELKSNALTTRPSLSTSDLCTTNY</sequence>
<gene>
    <name evidence="1" type="ORF">TCLT_LOCUS1557</name>
</gene>
<dbReference type="AlphaFoldDB" id="A0A0N5CN14"/>
<organism evidence="3">
    <name type="scientific">Thelazia callipaeda</name>
    <name type="common">Oriental eyeworm</name>
    <name type="synonym">Parasitic nematode</name>
    <dbReference type="NCBI Taxonomy" id="103827"/>
    <lineage>
        <taxon>Eukaryota</taxon>
        <taxon>Metazoa</taxon>
        <taxon>Ecdysozoa</taxon>
        <taxon>Nematoda</taxon>
        <taxon>Chromadorea</taxon>
        <taxon>Rhabditida</taxon>
        <taxon>Spirurina</taxon>
        <taxon>Spiruromorpha</taxon>
        <taxon>Thelazioidea</taxon>
        <taxon>Thelaziidae</taxon>
        <taxon>Thelazia</taxon>
    </lineage>
</organism>
<keyword evidence="2" id="KW-1185">Reference proteome</keyword>
<dbReference type="Proteomes" id="UP000276776">
    <property type="component" value="Unassembled WGS sequence"/>
</dbReference>
<protein>
    <submittedName>
        <fullName evidence="1 3">Uncharacterized protein</fullName>
    </submittedName>
</protein>